<dbReference type="AlphaFoldDB" id="A0A1I1UU08"/>
<keyword evidence="3" id="KW-1185">Reference proteome</keyword>
<proteinExistence type="predicted"/>
<protein>
    <submittedName>
        <fullName evidence="2">Uncharacterized conserved protein, contains GH25 family domain</fullName>
    </submittedName>
</protein>
<keyword evidence="1" id="KW-0732">Signal</keyword>
<evidence type="ECO:0000256" key="1">
    <source>
        <dbReference type="SAM" id="SignalP"/>
    </source>
</evidence>
<feature type="chain" id="PRO_5011594835" evidence="1">
    <location>
        <begin position="27"/>
        <end position="276"/>
    </location>
</feature>
<dbReference type="InterPro" id="IPR019613">
    <property type="entry name" value="DUF4198"/>
</dbReference>
<dbReference type="EMBL" id="FOMW01000002">
    <property type="protein sequence ID" value="SFD74149.1"/>
    <property type="molecule type" value="Genomic_DNA"/>
</dbReference>
<evidence type="ECO:0000313" key="3">
    <source>
        <dbReference type="Proteomes" id="UP000198977"/>
    </source>
</evidence>
<dbReference type="Proteomes" id="UP000198977">
    <property type="component" value="Unassembled WGS sequence"/>
</dbReference>
<feature type="signal peptide" evidence="1">
    <location>
        <begin position="1"/>
        <end position="26"/>
    </location>
</feature>
<dbReference type="Pfam" id="PF10670">
    <property type="entry name" value="DUF4198"/>
    <property type="match status" value="1"/>
</dbReference>
<gene>
    <name evidence="2" type="ORF">SAMN04488523_102241</name>
</gene>
<dbReference type="STRING" id="74348.SAMN04488523_102241"/>
<reference evidence="2 3" key="1">
    <citation type="submission" date="2016-10" db="EMBL/GenBank/DDBJ databases">
        <authorList>
            <person name="de Groot N.N."/>
        </authorList>
    </citation>
    <scope>NUCLEOTIDE SEQUENCE [LARGE SCALE GENOMIC DNA]</scope>
    <source>
        <strain evidence="2 3">DSM 11443</strain>
    </source>
</reference>
<accession>A0A1I1UU08</accession>
<name>A0A1I1UU08_9RHOB</name>
<sequence length="276" mass="30663">MKVFVMSLSRCLFFIGLTLPLTPAFAHEYWIAPHAYQVAPGAAIQADFRNGQEFEGVSLAYFSNSSARYEAFFDNHVAKITPRLGDSPAFQMNAPDGEGLLSVIYETTASTVTYKEWEKFLAFAKHKDFPQAEQQHIDEGWRQENFKETYTRHTKALIAVGGGKGADAARGMETEFVALTNPYTDDLSSGMKVALSYQNQPRANAQVEVFDRAPDETVSITLHRTDAEGIATIPVTAGHEYLFDGVVLRKAEKDARDPAAPVWETLWAALTFKVPE</sequence>
<organism evidence="2 3">
    <name type="scientific">Sulfitobacter brevis</name>
    <dbReference type="NCBI Taxonomy" id="74348"/>
    <lineage>
        <taxon>Bacteria</taxon>
        <taxon>Pseudomonadati</taxon>
        <taxon>Pseudomonadota</taxon>
        <taxon>Alphaproteobacteria</taxon>
        <taxon>Rhodobacterales</taxon>
        <taxon>Roseobacteraceae</taxon>
        <taxon>Sulfitobacter</taxon>
    </lineage>
</organism>
<evidence type="ECO:0000313" key="2">
    <source>
        <dbReference type="EMBL" id="SFD74149.1"/>
    </source>
</evidence>